<dbReference type="AlphaFoldDB" id="A0AAU1I8D3"/>
<reference evidence="2" key="1">
    <citation type="submission" date="2022-10" db="EMBL/GenBank/DDBJ databases">
        <title>The complete genomes of actinobacterial strains from the NBC collection.</title>
        <authorList>
            <person name="Joergensen T.S."/>
            <person name="Alvarez Arevalo M."/>
            <person name="Sterndorff E.B."/>
            <person name="Faurdal D."/>
            <person name="Vuksanovic O."/>
            <person name="Mourched A.-S."/>
            <person name="Charusanti P."/>
            <person name="Shaw S."/>
            <person name="Blin K."/>
            <person name="Weber T."/>
        </authorList>
    </citation>
    <scope>NUCLEOTIDE SEQUENCE</scope>
    <source>
        <strain evidence="2">NBC 00180</strain>
    </source>
</reference>
<feature type="compositionally biased region" description="Low complexity" evidence="1">
    <location>
        <begin position="48"/>
        <end position="67"/>
    </location>
</feature>
<dbReference type="EMBL" id="CP108140">
    <property type="protein sequence ID" value="WTP91247.1"/>
    <property type="molecule type" value="Genomic_DNA"/>
</dbReference>
<protein>
    <recommendedName>
        <fullName evidence="3">DUF3618 domain-containing protein</fullName>
    </recommendedName>
</protein>
<feature type="compositionally biased region" description="Polar residues" evidence="1">
    <location>
        <begin position="1"/>
        <end position="12"/>
    </location>
</feature>
<accession>A0AAU1I8D3</accession>
<sequence>MSMSPSNNDTSQDSVSAKEAAAKARRTTSRATAPASKAAGKAADKAGDAASAAAGTAERTAAATTAVAHTAAERVEAGRQAVVAASGQAVALAKTTWTLIANRKIVVAGAGAGLTALGAASYAAGRRAGRRTLGPITRMTGGRI</sequence>
<proteinExistence type="predicted"/>
<evidence type="ECO:0008006" key="3">
    <source>
        <dbReference type="Google" id="ProtNLM"/>
    </source>
</evidence>
<evidence type="ECO:0000256" key="1">
    <source>
        <dbReference type="SAM" id="MobiDB-lite"/>
    </source>
</evidence>
<feature type="compositionally biased region" description="Low complexity" evidence="1">
    <location>
        <begin position="29"/>
        <end position="41"/>
    </location>
</feature>
<feature type="region of interest" description="Disordered" evidence="1">
    <location>
        <begin position="1"/>
        <end position="67"/>
    </location>
</feature>
<name>A0AAU1I8D3_9ACTN</name>
<organism evidence="2">
    <name type="scientific">Streptomyces sp. NBC_00180</name>
    <dbReference type="NCBI Taxonomy" id="2903632"/>
    <lineage>
        <taxon>Bacteria</taxon>
        <taxon>Bacillati</taxon>
        <taxon>Actinomycetota</taxon>
        <taxon>Actinomycetes</taxon>
        <taxon>Kitasatosporales</taxon>
        <taxon>Streptomycetaceae</taxon>
        <taxon>Streptomyces</taxon>
    </lineage>
</organism>
<gene>
    <name evidence="2" type="ORF">OG477_40560</name>
</gene>
<evidence type="ECO:0000313" key="2">
    <source>
        <dbReference type="EMBL" id="WTP91247.1"/>
    </source>
</evidence>